<evidence type="ECO:0000313" key="3">
    <source>
        <dbReference type="Proteomes" id="UP000240461"/>
    </source>
</evidence>
<protein>
    <submittedName>
        <fullName evidence="2">Uncharacterized protein</fullName>
    </submittedName>
</protein>
<dbReference type="EMBL" id="KM982402">
    <property type="protein sequence ID" value="AKI80197.1"/>
    <property type="molecule type" value="Genomic_DNA"/>
</dbReference>
<evidence type="ECO:0000313" key="2">
    <source>
        <dbReference type="EMBL" id="AKI80197.1"/>
    </source>
</evidence>
<proteinExistence type="predicted"/>
<keyword evidence="3" id="KW-1185">Reference proteome</keyword>
<dbReference type="Proteomes" id="UP000240461">
    <property type="component" value="Segment"/>
</dbReference>
<feature type="coiled-coil region" evidence="1">
    <location>
        <begin position="69"/>
        <end position="97"/>
    </location>
</feature>
<organism evidence="2 3">
    <name type="scientific">Acanthamoeba polyphaga mimivirus Kroon</name>
    <dbReference type="NCBI Taxonomy" id="3069720"/>
    <lineage>
        <taxon>Viruses</taxon>
        <taxon>Varidnaviria</taxon>
        <taxon>Bamfordvirae</taxon>
        <taxon>Nucleocytoviricota</taxon>
        <taxon>Megaviricetes</taxon>
        <taxon>Imitervirales</taxon>
        <taxon>Mimiviridae</taxon>
        <taxon>Megamimivirinae</taxon>
        <taxon>Mimivirus</taxon>
        <taxon>Mimivirus lagoaense</taxon>
    </lineage>
</organism>
<accession>A0A0G2Y8Q1</accession>
<keyword evidence="1" id="KW-0175">Coiled coil</keyword>
<name>A0A0G2Y8Q1_9VIRU</name>
<reference evidence="2 3" key="1">
    <citation type="submission" date="2014-10" db="EMBL/GenBank/DDBJ databases">
        <title>Pan-genome analysis of Brazilian lineage A amoebal mimiviruses.</title>
        <authorList>
            <person name="Assis F.L."/>
            <person name="Abrahao J.S."/>
            <person name="Kroon E.G."/>
            <person name="Dornas F.P."/>
            <person name="Andrade K.R."/>
            <person name="Borato P.V.M."/>
            <person name="Pilotto M.R."/>
            <person name="Benamar S."/>
            <person name="LaScola B."/>
            <person name="Colson P."/>
        </authorList>
    </citation>
    <scope>NUCLEOTIDE SEQUENCE [LARGE SCALE GENOMIC DNA]</scope>
    <source>
        <strain evidence="2 3">Kroon</strain>
    </source>
</reference>
<evidence type="ECO:0000256" key="1">
    <source>
        <dbReference type="SAM" id="Coils"/>
    </source>
</evidence>
<sequence>MNQSINQSINFPNHLPNNSSINNALKYLTKIIPNNKYPQQNQSRNNTTPIITNTINPIEQLTIEEITYLQKYLENIKNKKLNLNKQLNNQINKSQINSNRLPINSNRPQINNNNQPISKIQINKTNEIYDPLKREIPVDWGTLPINSQNNFRNNAFDANTFEPGSRGATSTRIGKKAQFNNPYDYGSKQNSFENVFQKPCNDPYVYDNNMLNQLNINEIPNNLRPNDLRNVDVESSLLQRESVHLPGQRNISEREFNRWNMLPFDPQDHRHIVWEDNMPRGGYATRAERLDDN</sequence>
<dbReference type="KEGG" id="vg:80513995"/>